<dbReference type="GO" id="GO:0006400">
    <property type="term" value="P:tRNA modification"/>
    <property type="evidence" value="ECO:0007669"/>
    <property type="project" value="UniProtKB-UniRule"/>
</dbReference>
<dbReference type="SUPFAM" id="SSF52374">
    <property type="entry name" value="Nucleotidylyl transferase"/>
    <property type="match status" value="1"/>
</dbReference>
<organism evidence="3 4">
    <name type="scientific">Candidatus Anaerostipes excrementavium</name>
    <dbReference type="NCBI Taxonomy" id="2838463"/>
    <lineage>
        <taxon>Bacteria</taxon>
        <taxon>Bacillati</taxon>
        <taxon>Bacillota</taxon>
        <taxon>Clostridia</taxon>
        <taxon>Lachnospirales</taxon>
        <taxon>Lachnospiraceae</taxon>
        <taxon>Anaerostipes</taxon>
    </lineage>
</organism>
<comment type="caution">
    <text evidence="3">The sequence shown here is derived from an EMBL/GenBank/DDBJ whole genome shotgun (WGS) entry which is preliminary data.</text>
</comment>
<reference evidence="3" key="2">
    <citation type="submission" date="2021-04" db="EMBL/GenBank/DDBJ databases">
        <authorList>
            <person name="Gilroy R."/>
        </authorList>
    </citation>
    <scope>NUCLEOTIDE SEQUENCE</scope>
    <source>
        <strain evidence="3">CHK191-13928</strain>
    </source>
</reference>
<feature type="binding site" evidence="2">
    <location>
        <position position="189"/>
    </location>
    <ligand>
        <name>ATP</name>
        <dbReference type="ChEBI" id="CHEBI:30616"/>
    </ligand>
</feature>
<dbReference type="EMBL" id="DXEM01000031">
    <property type="protein sequence ID" value="HIX68384.1"/>
    <property type="molecule type" value="Genomic_DNA"/>
</dbReference>
<evidence type="ECO:0000313" key="4">
    <source>
        <dbReference type="Proteomes" id="UP000886721"/>
    </source>
</evidence>
<keyword evidence="2" id="KW-0436">Ligase</keyword>
<dbReference type="EC" id="6.3.4.-" evidence="2"/>
<comment type="similarity">
    <text evidence="2">Belongs to the TmcAL family.</text>
</comment>
<reference evidence="3" key="1">
    <citation type="journal article" date="2021" name="PeerJ">
        <title>Extensive microbial diversity within the chicken gut microbiome revealed by metagenomics and culture.</title>
        <authorList>
            <person name="Gilroy R."/>
            <person name="Ravi A."/>
            <person name="Getino M."/>
            <person name="Pursley I."/>
            <person name="Horton D.L."/>
            <person name="Alikhan N.F."/>
            <person name="Baker D."/>
            <person name="Gharbi K."/>
            <person name="Hall N."/>
            <person name="Watson M."/>
            <person name="Adriaenssens E.M."/>
            <person name="Foster-Nyarko E."/>
            <person name="Jarju S."/>
            <person name="Secka A."/>
            <person name="Antonio M."/>
            <person name="Oren A."/>
            <person name="Chaudhuri R.R."/>
            <person name="La Ragione R."/>
            <person name="Hildebrand F."/>
            <person name="Pallen M.J."/>
        </authorList>
    </citation>
    <scope>NUCLEOTIDE SEQUENCE</scope>
    <source>
        <strain evidence="3">CHK191-13928</strain>
    </source>
</reference>
<keyword evidence="2" id="KW-0067">ATP-binding</keyword>
<keyword evidence="1 2" id="KW-0819">tRNA processing</keyword>
<accession>A0A9D2BAM7</accession>
<dbReference type="InterPro" id="IPR008513">
    <property type="entry name" value="tRNA(Met)_cyd_acetate_ligase"/>
</dbReference>
<dbReference type="GO" id="GO:0016879">
    <property type="term" value="F:ligase activity, forming carbon-nitrogen bonds"/>
    <property type="evidence" value="ECO:0007669"/>
    <property type="project" value="UniProtKB-UniRule"/>
</dbReference>
<keyword evidence="2" id="KW-0963">Cytoplasm</keyword>
<dbReference type="PANTHER" id="PTHR37825">
    <property type="entry name" value="TRNA(MET) CYTIDINE ACETATE LIGASE"/>
    <property type="match status" value="1"/>
</dbReference>
<comment type="caution">
    <text evidence="2">Lacks conserved residue(s) required for the propagation of feature annotation.</text>
</comment>
<keyword evidence="2" id="KW-0694">RNA-binding</keyword>
<dbReference type="Gene3D" id="3.40.50.620">
    <property type="entry name" value="HUPs"/>
    <property type="match status" value="1"/>
</dbReference>
<dbReference type="AlphaFoldDB" id="A0A9D2BAM7"/>
<feature type="binding site" evidence="2">
    <location>
        <position position="102"/>
    </location>
    <ligand>
        <name>ATP</name>
        <dbReference type="ChEBI" id="CHEBI:30616"/>
    </ligand>
</feature>
<protein>
    <recommendedName>
        <fullName evidence="2">tRNA(Met) cytidine acetate ligase</fullName>
        <ecNumber evidence="2">6.3.4.-</ecNumber>
    </recommendedName>
</protein>
<comment type="subcellular location">
    <subcellularLocation>
        <location evidence="2">Cytoplasm</location>
    </subcellularLocation>
</comment>
<dbReference type="InterPro" id="IPR014729">
    <property type="entry name" value="Rossmann-like_a/b/a_fold"/>
</dbReference>
<feature type="binding site" evidence="2">
    <location>
        <begin position="7"/>
        <end position="20"/>
    </location>
    <ligand>
        <name>ATP</name>
        <dbReference type="ChEBI" id="CHEBI:30616"/>
    </ligand>
</feature>
<dbReference type="GO" id="GO:0005524">
    <property type="term" value="F:ATP binding"/>
    <property type="evidence" value="ECO:0007669"/>
    <property type="project" value="UniProtKB-KW"/>
</dbReference>
<evidence type="ECO:0000256" key="2">
    <source>
        <dbReference type="HAMAP-Rule" id="MF_01539"/>
    </source>
</evidence>
<dbReference type="PANTHER" id="PTHR37825:SF1">
    <property type="entry name" value="TRNA(MET) CYTIDINE ACETATE LIGASE"/>
    <property type="match status" value="1"/>
</dbReference>
<feature type="binding site" evidence="2">
    <location>
        <position position="164"/>
    </location>
    <ligand>
        <name>ATP</name>
        <dbReference type="ChEBI" id="CHEBI:30616"/>
    </ligand>
</feature>
<evidence type="ECO:0000313" key="3">
    <source>
        <dbReference type="EMBL" id="HIX68384.1"/>
    </source>
</evidence>
<dbReference type="HAMAP" id="MF_01539">
    <property type="entry name" value="TmcAL"/>
    <property type="match status" value="1"/>
</dbReference>
<proteinExistence type="inferred from homology"/>
<name>A0A9D2BAM7_9FIRM</name>
<dbReference type="Proteomes" id="UP000886721">
    <property type="component" value="Unassembled WGS sequence"/>
</dbReference>
<dbReference type="GO" id="GO:0000049">
    <property type="term" value="F:tRNA binding"/>
    <property type="evidence" value="ECO:0007669"/>
    <property type="project" value="UniProtKB-KW"/>
</dbReference>
<evidence type="ECO:0000256" key="1">
    <source>
        <dbReference type="ARBA" id="ARBA00022694"/>
    </source>
</evidence>
<sequence>MKTTAIICEYNPFHNGHAYHIQKTKEETGAQYIIALMSGNFVQRGAPAIMEKQLRTQMALNCGADLVIELPLWSACASAPYFAAGSIALLNGLGIVDSLSFGSECDDIQQLKDVAAFLYEHRQELSDRAARYASAGHSYSKAKALAFKDLAPDSNWLPILETPNNLLALEYLISLQETKSKIRPYCIARKESSHHETSLPSDSQLASASAIRNTIESFSELKEIFPMVPKPVFSILEQHFERDFPVTCDDFSLLLKQKLILDPSLTDYWDISHDFQFSIQKNLTFCSSFTELLAKCKSKNITWSRISRNLMHILLEMRKEQQEIFKAFDYRPYFQILGFRKDASELIREIQKHSVIPMVRHCRSLKDPLSPCQEQLLAAERRANLLYHLILGEKFHIDWKDRQIIV</sequence>
<keyword evidence="2" id="KW-0547">Nucleotide-binding</keyword>
<comment type="catalytic activity">
    <reaction evidence="2">
        <text>cytidine(34) in elongator tRNA(Met) + acetate + ATP = N(4)-acetylcytidine(34) in elongator tRNA(Met) + AMP + diphosphate</text>
        <dbReference type="Rhea" id="RHEA:58144"/>
        <dbReference type="Rhea" id="RHEA-COMP:10693"/>
        <dbReference type="Rhea" id="RHEA-COMP:10694"/>
        <dbReference type="ChEBI" id="CHEBI:30089"/>
        <dbReference type="ChEBI" id="CHEBI:30616"/>
        <dbReference type="ChEBI" id="CHEBI:33019"/>
        <dbReference type="ChEBI" id="CHEBI:74900"/>
        <dbReference type="ChEBI" id="CHEBI:82748"/>
        <dbReference type="ChEBI" id="CHEBI:456215"/>
    </reaction>
</comment>
<comment type="function">
    <text evidence="2">Catalyzes the formation of N(4)-acetylcytidine (ac(4)C) at the wobble position of elongator tRNA(Met), using acetate and ATP as substrates. First activates an acetate ion to form acetyladenylate (Ac-AMP) and then transfers the acetyl group to tRNA to form ac(4)C34.</text>
</comment>
<gene>
    <name evidence="2" type="primary">tmcAL</name>
    <name evidence="3" type="ORF">H9735_09760</name>
</gene>
<dbReference type="GO" id="GO:0005737">
    <property type="term" value="C:cytoplasm"/>
    <property type="evidence" value="ECO:0007669"/>
    <property type="project" value="UniProtKB-SubCell"/>
</dbReference>
<dbReference type="Pfam" id="PF05636">
    <property type="entry name" value="HIGH_NTase1"/>
    <property type="match status" value="1"/>
</dbReference>
<keyword evidence="2" id="KW-0820">tRNA-binding</keyword>